<evidence type="ECO:0000256" key="5">
    <source>
        <dbReference type="ARBA" id="ARBA00023242"/>
    </source>
</evidence>
<accession>A0A9N7NCX8</accession>
<dbReference type="GO" id="GO:0000978">
    <property type="term" value="F:RNA polymerase II cis-regulatory region sequence-specific DNA binding"/>
    <property type="evidence" value="ECO:0007669"/>
    <property type="project" value="TreeGrafter"/>
</dbReference>
<evidence type="ECO:0000256" key="2">
    <source>
        <dbReference type="ARBA" id="ARBA00023015"/>
    </source>
</evidence>
<keyword evidence="2" id="KW-0805">Transcription regulation</keyword>
<dbReference type="PANTHER" id="PTHR16223">
    <property type="entry name" value="TRANSCRIPTION FACTOR BHLH83-RELATED"/>
    <property type="match status" value="1"/>
</dbReference>
<dbReference type="CDD" id="cd11393">
    <property type="entry name" value="bHLH_AtbHLH_like"/>
    <property type="match status" value="1"/>
</dbReference>
<protein>
    <recommendedName>
        <fullName evidence="6">BHLH domain-containing protein</fullName>
    </recommendedName>
</protein>
<evidence type="ECO:0000259" key="6">
    <source>
        <dbReference type="PROSITE" id="PS50888"/>
    </source>
</evidence>
<dbReference type="Gene3D" id="4.10.280.10">
    <property type="entry name" value="Helix-loop-helix DNA-binding domain"/>
    <property type="match status" value="1"/>
</dbReference>
<dbReference type="PROSITE" id="PS50888">
    <property type="entry name" value="BHLH"/>
    <property type="match status" value="1"/>
</dbReference>
<comment type="caution">
    <text evidence="7">The sequence shown here is derived from an EMBL/GenBank/DDBJ whole genome shotgun (WGS) entry which is preliminary data.</text>
</comment>
<proteinExistence type="predicted"/>
<keyword evidence="8" id="KW-1185">Reference proteome</keyword>
<dbReference type="PANTHER" id="PTHR16223:SF109">
    <property type="entry name" value="BHLH DOMAIN-CONTAINING PROTEIN"/>
    <property type="match status" value="1"/>
</dbReference>
<keyword evidence="3" id="KW-0238">DNA-binding</keyword>
<dbReference type="InterPro" id="IPR045239">
    <property type="entry name" value="bHLH95_bHLH"/>
</dbReference>
<keyword evidence="5" id="KW-0539">Nucleus</keyword>
<gene>
    <name evidence="7" type="ORF">SHERM_23814</name>
</gene>
<evidence type="ECO:0000256" key="4">
    <source>
        <dbReference type="ARBA" id="ARBA00023163"/>
    </source>
</evidence>
<evidence type="ECO:0000256" key="1">
    <source>
        <dbReference type="ARBA" id="ARBA00004123"/>
    </source>
</evidence>
<dbReference type="InterPro" id="IPR011598">
    <property type="entry name" value="bHLH_dom"/>
</dbReference>
<dbReference type="InterPro" id="IPR036638">
    <property type="entry name" value="HLH_DNA-bd_sf"/>
</dbReference>
<evidence type="ECO:0000313" key="7">
    <source>
        <dbReference type="EMBL" id="CAA0828119.1"/>
    </source>
</evidence>
<dbReference type="InterPro" id="IPR045843">
    <property type="entry name" value="IND-like"/>
</dbReference>
<reference evidence="7" key="1">
    <citation type="submission" date="2019-12" db="EMBL/GenBank/DDBJ databases">
        <authorList>
            <person name="Scholes J."/>
        </authorList>
    </citation>
    <scope>NUCLEOTIDE SEQUENCE</scope>
</reference>
<evidence type="ECO:0000256" key="3">
    <source>
        <dbReference type="ARBA" id="ARBA00023125"/>
    </source>
</evidence>
<dbReference type="EMBL" id="CACSLK010027752">
    <property type="protein sequence ID" value="CAA0828119.1"/>
    <property type="molecule type" value="Genomic_DNA"/>
</dbReference>
<dbReference type="OrthoDB" id="1627850at2759"/>
<comment type="subcellular location">
    <subcellularLocation>
        <location evidence="1">Nucleus</location>
    </subcellularLocation>
</comment>
<sequence>MEEQNYENSVQFPPLATNYIAEDAYGLSGDHHANHYYVTPGSNGMHHERAAVTEWTPSQQMPKTYVEFLAERGHPEDQRQMQYNVSSEIPGFGLEYPSQLQEHPGLRNVGHFDKTFTGLEPQYGVQEQNWNESHSHAFQAYSGLGTAATASLESVTEARRRRSRACATDRLRRLKISHWLEALKELMPQPEVGKAALLDVVIDHVKYLQNQVKDLCQSRLGGEPISNSLIFLEGHGHYVFQGQMLNGPVEHTMGKLIDSYPSAVTELLQTRGLIAMPMAFAEELLEPIQMFDLQENDVFTVPSDRVSKFGLP</sequence>
<dbReference type="SUPFAM" id="SSF47459">
    <property type="entry name" value="HLH, helix-loop-helix DNA-binding domain"/>
    <property type="match status" value="1"/>
</dbReference>
<evidence type="ECO:0000313" key="8">
    <source>
        <dbReference type="Proteomes" id="UP001153555"/>
    </source>
</evidence>
<name>A0A9N7NCX8_STRHE</name>
<dbReference type="Pfam" id="PF00010">
    <property type="entry name" value="HLH"/>
    <property type="match status" value="1"/>
</dbReference>
<dbReference type="GO" id="GO:0000981">
    <property type="term" value="F:DNA-binding transcription factor activity, RNA polymerase II-specific"/>
    <property type="evidence" value="ECO:0007669"/>
    <property type="project" value="TreeGrafter"/>
</dbReference>
<dbReference type="GO" id="GO:0005634">
    <property type="term" value="C:nucleus"/>
    <property type="evidence" value="ECO:0007669"/>
    <property type="project" value="UniProtKB-SubCell"/>
</dbReference>
<feature type="domain" description="BHLH" evidence="6">
    <location>
        <begin position="160"/>
        <end position="211"/>
    </location>
</feature>
<dbReference type="Proteomes" id="UP001153555">
    <property type="component" value="Unassembled WGS sequence"/>
</dbReference>
<keyword evidence="4" id="KW-0804">Transcription</keyword>
<dbReference type="AlphaFoldDB" id="A0A9N7NCX8"/>
<organism evidence="7 8">
    <name type="scientific">Striga hermonthica</name>
    <name type="common">Purple witchweed</name>
    <name type="synonym">Buchnera hermonthica</name>
    <dbReference type="NCBI Taxonomy" id="68872"/>
    <lineage>
        <taxon>Eukaryota</taxon>
        <taxon>Viridiplantae</taxon>
        <taxon>Streptophyta</taxon>
        <taxon>Embryophyta</taxon>
        <taxon>Tracheophyta</taxon>
        <taxon>Spermatophyta</taxon>
        <taxon>Magnoliopsida</taxon>
        <taxon>eudicotyledons</taxon>
        <taxon>Gunneridae</taxon>
        <taxon>Pentapetalae</taxon>
        <taxon>asterids</taxon>
        <taxon>lamiids</taxon>
        <taxon>Lamiales</taxon>
        <taxon>Orobanchaceae</taxon>
        <taxon>Buchnereae</taxon>
        <taxon>Striga</taxon>
    </lineage>
</organism>
<dbReference type="GO" id="GO:0046983">
    <property type="term" value="F:protein dimerization activity"/>
    <property type="evidence" value="ECO:0007669"/>
    <property type="project" value="InterPro"/>
</dbReference>
<dbReference type="SMART" id="SM00353">
    <property type="entry name" value="HLH"/>
    <property type="match status" value="1"/>
</dbReference>